<keyword evidence="2" id="KW-0732">Signal</keyword>
<evidence type="ECO:0000313" key="5">
    <source>
        <dbReference type="Proteomes" id="UP000324632"/>
    </source>
</evidence>
<feature type="signal peptide" evidence="2">
    <location>
        <begin position="1"/>
        <end position="18"/>
    </location>
</feature>
<protein>
    <recommendedName>
        <fullName evidence="3">Immunoglobulin domain-containing protein</fullName>
    </recommendedName>
</protein>
<proteinExistence type="predicted"/>
<dbReference type="PANTHER" id="PTHR21063">
    <property type="entry name" value="LFA-3"/>
    <property type="match status" value="1"/>
</dbReference>
<dbReference type="InterPro" id="IPR013783">
    <property type="entry name" value="Ig-like_fold"/>
</dbReference>
<sequence length="307" mass="33942">MSISLLLVLVSACGGVDTGEVKVMSVMEGDSVTLNTCVNDVQKTSTIIWTYGPKKDVLAIMDKGSQTSIDEDVLAEMFRRRLKLDPQTGSLSIKNIRIGHSGLYTAEITSNREGTSERVFNVNVTGVFDPEADKLKSVSMNEGEPVTLKTGVTVKRDDLILWKFVQSTKHCVYDAVHNIQRIAKLDGETRETSLDAGEDQIFSGCLSLNEQTGDLTISITKTKHTGCYFLQINSNTGTRFRRFNVTVNATTERGPRTHWEVTGPVVLTAFVLVLIVMGLIICWQKKRVQTTEAQSTDKDSERAELKS</sequence>
<dbReference type="EMBL" id="SOYY01000014">
    <property type="protein sequence ID" value="KAA0711861.1"/>
    <property type="molecule type" value="Genomic_DNA"/>
</dbReference>
<dbReference type="Proteomes" id="UP000324632">
    <property type="component" value="Chromosome 14"/>
</dbReference>
<evidence type="ECO:0000256" key="1">
    <source>
        <dbReference type="SAM" id="Phobius"/>
    </source>
</evidence>
<feature type="domain" description="Immunoglobulin" evidence="3">
    <location>
        <begin position="135"/>
        <end position="248"/>
    </location>
</feature>
<keyword evidence="1" id="KW-0472">Membrane</keyword>
<organism evidence="4 5">
    <name type="scientific">Triplophysa tibetana</name>
    <dbReference type="NCBI Taxonomy" id="1572043"/>
    <lineage>
        <taxon>Eukaryota</taxon>
        <taxon>Metazoa</taxon>
        <taxon>Chordata</taxon>
        <taxon>Craniata</taxon>
        <taxon>Vertebrata</taxon>
        <taxon>Euteleostomi</taxon>
        <taxon>Actinopterygii</taxon>
        <taxon>Neopterygii</taxon>
        <taxon>Teleostei</taxon>
        <taxon>Ostariophysi</taxon>
        <taxon>Cypriniformes</taxon>
        <taxon>Nemacheilidae</taxon>
        <taxon>Triplophysa</taxon>
    </lineage>
</organism>
<gene>
    <name evidence="4" type="ORF">E1301_Tti013466</name>
</gene>
<dbReference type="PANTHER" id="PTHR21063:SF4">
    <property type="entry name" value="CD48 ANTIGEN-RELATED"/>
    <property type="match status" value="1"/>
</dbReference>
<evidence type="ECO:0000313" key="4">
    <source>
        <dbReference type="EMBL" id="KAA0711861.1"/>
    </source>
</evidence>
<dbReference type="AlphaFoldDB" id="A0A5A9NSA5"/>
<dbReference type="Gene3D" id="2.60.40.10">
    <property type="entry name" value="Immunoglobulins"/>
    <property type="match status" value="2"/>
</dbReference>
<keyword evidence="1" id="KW-1133">Transmembrane helix</keyword>
<comment type="caution">
    <text evidence="4">The sequence shown here is derived from an EMBL/GenBank/DDBJ whole genome shotgun (WGS) entry which is preliminary data.</text>
</comment>
<dbReference type="InterPro" id="IPR036179">
    <property type="entry name" value="Ig-like_dom_sf"/>
</dbReference>
<keyword evidence="5" id="KW-1185">Reference proteome</keyword>
<feature type="transmembrane region" description="Helical" evidence="1">
    <location>
        <begin position="261"/>
        <end position="283"/>
    </location>
</feature>
<keyword evidence="1" id="KW-0812">Transmembrane</keyword>
<dbReference type="InterPro" id="IPR013106">
    <property type="entry name" value="Ig_V-set"/>
</dbReference>
<evidence type="ECO:0000259" key="3">
    <source>
        <dbReference type="SMART" id="SM00409"/>
    </source>
</evidence>
<feature type="chain" id="PRO_5023088721" description="Immunoglobulin domain-containing protein" evidence="2">
    <location>
        <begin position="19"/>
        <end position="307"/>
    </location>
</feature>
<evidence type="ECO:0000256" key="2">
    <source>
        <dbReference type="SAM" id="SignalP"/>
    </source>
</evidence>
<dbReference type="Pfam" id="PF07686">
    <property type="entry name" value="V-set"/>
    <property type="match status" value="1"/>
</dbReference>
<name>A0A5A9NSA5_9TELE</name>
<feature type="domain" description="Immunoglobulin" evidence="3">
    <location>
        <begin position="21"/>
        <end position="125"/>
    </location>
</feature>
<dbReference type="InterPro" id="IPR003599">
    <property type="entry name" value="Ig_sub"/>
</dbReference>
<dbReference type="SMART" id="SM00409">
    <property type="entry name" value="IG"/>
    <property type="match status" value="2"/>
</dbReference>
<accession>A0A5A9NSA5</accession>
<dbReference type="SUPFAM" id="SSF48726">
    <property type="entry name" value="Immunoglobulin"/>
    <property type="match status" value="2"/>
</dbReference>
<reference evidence="4 5" key="1">
    <citation type="journal article" date="2019" name="Mol. Ecol. Resour.">
        <title>Chromosome-level genome assembly of Triplophysa tibetana, a fish adapted to the harsh high-altitude environment of the Tibetan Plateau.</title>
        <authorList>
            <person name="Yang X."/>
            <person name="Liu H."/>
            <person name="Ma Z."/>
            <person name="Zou Y."/>
            <person name="Zou M."/>
            <person name="Mao Y."/>
            <person name="Li X."/>
            <person name="Wang H."/>
            <person name="Chen T."/>
            <person name="Wang W."/>
            <person name="Yang R."/>
        </authorList>
    </citation>
    <scope>NUCLEOTIDE SEQUENCE [LARGE SCALE GENOMIC DNA]</scope>
    <source>
        <strain evidence="4">TTIB1903HZAU</strain>
        <tissue evidence="4">Muscle</tissue>
    </source>
</reference>